<proteinExistence type="predicted"/>
<evidence type="ECO:0000313" key="3">
    <source>
        <dbReference type="Proteomes" id="UP000664628"/>
    </source>
</evidence>
<keyword evidence="3" id="KW-1185">Reference proteome</keyword>
<dbReference type="Proteomes" id="UP000664628">
    <property type="component" value="Unassembled WGS sequence"/>
</dbReference>
<sequence>MKHLLISLSARWILVSLGLSASAQAQQTATPQLKSIHLQDMLRASQNRVQSMGILHQHA</sequence>
<reference evidence="2 3" key="1">
    <citation type="submission" date="2021-03" db="EMBL/GenBank/DDBJ databases">
        <title>Fibrella sp. HMF5405 genome sequencing and assembly.</title>
        <authorList>
            <person name="Kang H."/>
            <person name="Kim H."/>
            <person name="Bae S."/>
            <person name="Joh K."/>
        </authorList>
    </citation>
    <scope>NUCLEOTIDE SEQUENCE [LARGE SCALE GENOMIC DNA]</scope>
    <source>
        <strain evidence="2 3">HMF5405</strain>
    </source>
</reference>
<organism evidence="2 3">
    <name type="scientific">Fibrella forsythiae</name>
    <dbReference type="NCBI Taxonomy" id="2817061"/>
    <lineage>
        <taxon>Bacteria</taxon>
        <taxon>Pseudomonadati</taxon>
        <taxon>Bacteroidota</taxon>
        <taxon>Cytophagia</taxon>
        <taxon>Cytophagales</taxon>
        <taxon>Spirosomataceae</taxon>
        <taxon>Fibrella</taxon>
    </lineage>
</organism>
<gene>
    <name evidence="2" type="ORF">J2I46_18905</name>
</gene>
<feature type="signal peptide" evidence="1">
    <location>
        <begin position="1"/>
        <end position="25"/>
    </location>
</feature>
<accession>A0ABS3JKZ2</accession>
<keyword evidence="1" id="KW-0732">Signal</keyword>
<evidence type="ECO:0000256" key="1">
    <source>
        <dbReference type="SAM" id="SignalP"/>
    </source>
</evidence>
<dbReference type="RefSeq" id="WP_207331022.1">
    <property type="nucleotide sequence ID" value="NZ_JAFMYW010000006.1"/>
</dbReference>
<dbReference type="EMBL" id="JAFMYW010000006">
    <property type="protein sequence ID" value="MBO0950670.1"/>
    <property type="molecule type" value="Genomic_DNA"/>
</dbReference>
<protein>
    <submittedName>
        <fullName evidence="2">Uncharacterized protein</fullName>
    </submittedName>
</protein>
<comment type="caution">
    <text evidence="2">The sequence shown here is derived from an EMBL/GenBank/DDBJ whole genome shotgun (WGS) entry which is preliminary data.</text>
</comment>
<feature type="chain" id="PRO_5045756482" evidence="1">
    <location>
        <begin position="26"/>
        <end position="59"/>
    </location>
</feature>
<evidence type="ECO:0000313" key="2">
    <source>
        <dbReference type="EMBL" id="MBO0950670.1"/>
    </source>
</evidence>
<name>A0ABS3JKZ2_9BACT</name>